<organism evidence="2 3">
    <name type="scientific">Leishmania martiniquensis</name>
    <dbReference type="NCBI Taxonomy" id="1580590"/>
    <lineage>
        <taxon>Eukaryota</taxon>
        <taxon>Discoba</taxon>
        <taxon>Euglenozoa</taxon>
        <taxon>Kinetoplastea</taxon>
        <taxon>Metakinetoplastina</taxon>
        <taxon>Trypanosomatida</taxon>
        <taxon>Trypanosomatidae</taxon>
        <taxon>Leishmaniinae</taxon>
        <taxon>Leishmania</taxon>
    </lineage>
</organism>
<evidence type="ECO:0000313" key="3">
    <source>
        <dbReference type="Proteomes" id="UP000673552"/>
    </source>
</evidence>
<name>A0A836KS75_9TRYP</name>
<dbReference type="AlphaFoldDB" id="A0A836KS75"/>
<gene>
    <name evidence="2" type="ORF">LSCM1_07517</name>
</gene>
<dbReference type="EMBL" id="JAFEUZ010000009">
    <property type="protein sequence ID" value="KAG5485434.1"/>
    <property type="molecule type" value="Genomic_DNA"/>
</dbReference>
<accession>A0A836KS75</accession>
<reference evidence="3" key="1">
    <citation type="journal article" date="2021" name="Microbiol. Resour. Announc.">
        <title>LGAAP: Leishmaniinae Genome Assembly and Annotation Pipeline.</title>
        <authorList>
            <person name="Almutairi H."/>
            <person name="Urbaniak M.D."/>
            <person name="Bates M.D."/>
            <person name="Jariyapan N."/>
            <person name="Kwakye-Nuako G."/>
            <person name="Thomaz-Soccol V."/>
            <person name="Al-Salem W.S."/>
            <person name="Dillon R.J."/>
            <person name="Bates P.A."/>
            <person name="Gatherer D."/>
        </authorList>
    </citation>
    <scope>NUCLEOTIDE SEQUENCE [LARGE SCALE GENOMIC DNA]</scope>
</reference>
<dbReference type="GeneID" id="92517397"/>
<sequence length="106" mass="10992">MSYHAISPTTAVRHGGDAARCRQPGGAFSAKHVFPVMRAGARIAAHDSRNGAGGWGRHGPPFPLRLAHNGAPAPLTGSSFPGQRSLTTARTAATGASTRKERLRGL</sequence>
<feature type="region of interest" description="Disordered" evidence="1">
    <location>
        <begin position="49"/>
        <end position="106"/>
    </location>
</feature>
<comment type="caution">
    <text evidence="2">The sequence shown here is derived from an EMBL/GenBank/DDBJ whole genome shotgun (WGS) entry which is preliminary data.</text>
</comment>
<proteinExistence type="predicted"/>
<keyword evidence="3" id="KW-1185">Reference proteome</keyword>
<evidence type="ECO:0000256" key="1">
    <source>
        <dbReference type="SAM" id="MobiDB-lite"/>
    </source>
</evidence>
<dbReference type="Proteomes" id="UP000673552">
    <property type="component" value="Unassembled WGS sequence"/>
</dbReference>
<dbReference type="KEGG" id="lmat:92517397"/>
<feature type="compositionally biased region" description="Low complexity" evidence="1">
    <location>
        <begin position="87"/>
        <end position="97"/>
    </location>
</feature>
<dbReference type="RefSeq" id="XP_067180730.1">
    <property type="nucleotide sequence ID" value="XM_067324885.1"/>
</dbReference>
<reference evidence="3" key="2">
    <citation type="journal article" date="2021" name="Sci. Data">
        <title>Chromosome-scale genome sequencing, assembly and annotation of six genomes from subfamily Leishmaniinae.</title>
        <authorList>
            <person name="Almutairi H."/>
            <person name="Urbaniak M.D."/>
            <person name="Bates M.D."/>
            <person name="Jariyapan N."/>
            <person name="Kwakye-Nuako G."/>
            <person name="Thomaz Soccol V."/>
            <person name="Al-Salem W.S."/>
            <person name="Dillon R.J."/>
            <person name="Bates P.A."/>
            <person name="Gatherer D."/>
        </authorList>
    </citation>
    <scope>NUCLEOTIDE SEQUENCE [LARGE SCALE GENOMIC DNA]</scope>
</reference>
<evidence type="ECO:0000313" key="2">
    <source>
        <dbReference type="EMBL" id="KAG5485434.1"/>
    </source>
</evidence>
<feature type="compositionally biased region" description="Polar residues" evidence="1">
    <location>
        <begin position="76"/>
        <end position="86"/>
    </location>
</feature>
<protein>
    <submittedName>
        <fullName evidence="2">Uncharacterized protein</fullName>
    </submittedName>
</protein>